<accession>A0A1B1N7Z4</accession>
<dbReference type="Pfam" id="PF07179">
    <property type="entry name" value="SseB"/>
    <property type="match status" value="1"/>
</dbReference>
<gene>
    <name evidence="3" type="ORF">SGUI_0142</name>
</gene>
<dbReference type="KEGG" id="serj:SGUI_0142"/>
<name>A0A1B1N7Z4_9MICO</name>
<evidence type="ECO:0000313" key="3">
    <source>
        <dbReference type="EMBL" id="ANS77538.1"/>
    </source>
</evidence>
<dbReference type="PATRIC" id="fig|1758689.4.peg.147"/>
<feature type="domain" description="SseB protein N-terminal" evidence="2">
    <location>
        <begin position="42"/>
        <end position="146"/>
    </location>
</feature>
<dbReference type="InterPro" id="IPR009839">
    <property type="entry name" value="SseB_N"/>
</dbReference>
<evidence type="ECO:0000259" key="2">
    <source>
        <dbReference type="Pfam" id="PF07179"/>
    </source>
</evidence>
<evidence type="ECO:0000313" key="4">
    <source>
        <dbReference type="Proteomes" id="UP000092482"/>
    </source>
</evidence>
<sequence>MSDRFSGHRPQDGADTAGTPWAGRTLTGTGFDGDTGEADGRLARLLDGDDPAPGEVVAALSEARLIVPVVAVPGEVDTSSGIPADASSDMAAVTLVAPDGQRALPAFTSTTALTAWDPQARPVPVTAQRAALAAVQEGCTVIPLDLPPAPGAAAYTLSGSMVWALAMAREWVPAHRDDQVLRAVAATVAPEDDVLAHRLSGTAGELVVELGLRPGLTGPQVQALVTRVGEGLAVDAETRARIDAVTFRLLTA</sequence>
<protein>
    <recommendedName>
        <fullName evidence="2">SseB protein N-terminal domain-containing protein</fullName>
    </recommendedName>
</protein>
<dbReference type="Proteomes" id="UP000092482">
    <property type="component" value="Chromosome"/>
</dbReference>
<feature type="region of interest" description="Disordered" evidence="1">
    <location>
        <begin position="1"/>
        <end position="35"/>
    </location>
</feature>
<proteinExistence type="predicted"/>
<dbReference type="OrthoDB" id="5188303at2"/>
<evidence type="ECO:0000256" key="1">
    <source>
        <dbReference type="SAM" id="MobiDB-lite"/>
    </source>
</evidence>
<dbReference type="EMBL" id="CP014989">
    <property type="protein sequence ID" value="ANS77538.1"/>
    <property type="molecule type" value="Genomic_DNA"/>
</dbReference>
<dbReference type="RefSeq" id="WP_066634997.1">
    <property type="nucleotide sequence ID" value="NZ_CP014989.1"/>
</dbReference>
<feature type="compositionally biased region" description="Basic and acidic residues" evidence="1">
    <location>
        <begin position="1"/>
        <end position="12"/>
    </location>
</feature>
<dbReference type="STRING" id="1758689.SGUI_0142"/>
<dbReference type="AlphaFoldDB" id="A0A1B1N7Z4"/>
<reference evidence="3 4" key="1">
    <citation type="submission" date="2016-03" db="EMBL/GenBank/DDBJ databases">
        <title>Shallow-sea hydrothermal system.</title>
        <authorList>
            <person name="Tang K."/>
        </authorList>
    </citation>
    <scope>NUCLEOTIDE SEQUENCE [LARGE SCALE GENOMIC DNA]</scope>
    <source>
        <strain evidence="3 4">JLT9</strain>
    </source>
</reference>
<organism evidence="3 4">
    <name type="scientific">Serinicoccus hydrothermalis</name>
    <dbReference type="NCBI Taxonomy" id="1758689"/>
    <lineage>
        <taxon>Bacteria</taxon>
        <taxon>Bacillati</taxon>
        <taxon>Actinomycetota</taxon>
        <taxon>Actinomycetes</taxon>
        <taxon>Micrococcales</taxon>
        <taxon>Ornithinimicrobiaceae</taxon>
        <taxon>Serinicoccus</taxon>
    </lineage>
</organism>
<keyword evidence="4" id="KW-1185">Reference proteome</keyword>